<evidence type="ECO:0000313" key="2">
    <source>
        <dbReference type="EMBL" id="QGS51591.1"/>
    </source>
</evidence>
<organism evidence="2 3">
    <name type="scientific">Spiroplasma tabanidicola</name>
    <dbReference type="NCBI Taxonomy" id="324079"/>
    <lineage>
        <taxon>Bacteria</taxon>
        <taxon>Bacillati</taxon>
        <taxon>Mycoplasmatota</taxon>
        <taxon>Mollicutes</taxon>
        <taxon>Entomoplasmatales</taxon>
        <taxon>Spiroplasmataceae</taxon>
        <taxon>Spiroplasma</taxon>
    </lineage>
</organism>
<dbReference type="PANTHER" id="PTHR35004:SF7">
    <property type="entry name" value="INTEGRASE PROTEIN"/>
    <property type="match status" value="1"/>
</dbReference>
<accession>A0A6I6C9L8</accession>
<dbReference type="AlphaFoldDB" id="A0A6I6C9L8"/>
<dbReference type="InterPro" id="IPR012337">
    <property type="entry name" value="RNaseH-like_sf"/>
</dbReference>
<dbReference type="Gene3D" id="3.30.420.10">
    <property type="entry name" value="Ribonuclease H-like superfamily/Ribonuclease H"/>
    <property type="match status" value="1"/>
</dbReference>
<feature type="domain" description="Integrase catalytic" evidence="1">
    <location>
        <begin position="154"/>
        <end position="336"/>
    </location>
</feature>
<dbReference type="InterPro" id="IPR047797">
    <property type="entry name" value="ISNCY_transpos"/>
</dbReference>
<dbReference type="Proteomes" id="UP000424468">
    <property type="component" value="Chromosome"/>
</dbReference>
<dbReference type="OrthoDB" id="104506at2"/>
<dbReference type="KEGG" id="stab:STABA_v1c02240"/>
<dbReference type="GO" id="GO:0003676">
    <property type="term" value="F:nucleic acid binding"/>
    <property type="evidence" value="ECO:0007669"/>
    <property type="project" value="InterPro"/>
</dbReference>
<dbReference type="InterPro" id="IPR001584">
    <property type="entry name" value="Integrase_cat-core"/>
</dbReference>
<dbReference type="RefSeq" id="WP_156005715.1">
    <property type="nucleotide sequence ID" value="NZ_CP046276.1"/>
</dbReference>
<keyword evidence="3" id="KW-1185">Reference proteome</keyword>
<proteinExistence type="predicted"/>
<dbReference type="GO" id="GO:0015074">
    <property type="term" value="P:DNA integration"/>
    <property type="evidence" value="ECO:0007669"/>
    <property type="project" value="InterPro"/>
</dbReference>
<evidence type="ECO:0000259" key="1">
    <source>
        <dbReference type="PROSITE" id="PS50994"/>
    </source>
</evidence>
<reference evidence="2 3" key="1">
    <citation type="submission" date="2019-11" db="EMBL/GenBank/DDBJ databases">
        <title>Complete genome sequence of Spiroplasma tabanidicola TAUS-1 (DSM 22603).</title>
        <authorList>
            <person name="Huang C.-T."/>
            <person name="Lin Y.-C."/>
            <person name="Kuo C.-H."/>
        </authorList>
    </citation>
    <scope>NUCLEOTIDE SEQUENCE [LARGE SCALE GENOMIC DNA]</scope>
    <source>
        <strain evidence="2 3">TAUS-1</strain>
    </source>
</reference>
<protein>
    <recommendedName>
        <fullName evidence="1">Integrase catalytic domain-containing protein</fullName>
    </recommendedName>
</protein>
<gene>
    <name evidence="2" type="ORF">STABA_v1c02240</name>
</gene>
<dbReference type="InterPro" id="IPR036397">
    <property type="entry name" value="RNaseH_sf"/>
</dbReference>
<dbReference type="PANTHER" id="PTHR35004">
    <property type="entry name" value="TRANSPOSASE RV3428C-RELATED"/>
    <property type="match status" value="1"/>
</dbReference>
<dbReference type="SUPFAM" id="SSF53098">
    <property type="entry name" value="Ribonuclease H-like"/>
    <property type="match status" value="1"/>
</dbReference>
<sequence length="472" mass="56330">MNEKDKMEIIKAVIDEKLSKKAAAIKICQTIRNVNLLINKYKKYGYTAFIHKNTGRISNKKIKHQISDQIIDLYINKYEEYNYKHFLEKLWSNHQISVSYTYLINLLKKNNLYSPRIHKVTKKMIKQKITNLLKNENIKKPEKREYLNTLLSIENIHPMQNRKTEFGERLQTDASVHYWVDNEKWYLHGFIDDATGKVLALYFDKEETLMGYYNITKKVLLEYGIPKEILTDKRTVFWSQKEKESDLHSDSLTQYGFLCHNLGIKLTTSSVPQTKGRIERLWNTLQDRLPKELKENNISDINEANSFLNEYIKRYNSQFSLQLNNIINSSAIFKEHKNIDFYLSRRFERTINKGSTIKYQNKFYIPHSNGEPVFYKNKTKIFVVETFDGQLHSNSFSEWMPLIEVQQNSTYKEAYEDKSVYDIQKTHKQIKTNSPWKYTNWIFYKNSKNKVLGKIDYLLTSFFVFFLTIFNY</sequence>
<dbReference type="EMBL" id="CP046276">
    <property type="protein sequence ID" value="QGS51591.1"/>
    <property type="molecule type" value="Genomic_DNA"/>
</dbReference>
<name>A0A6I6C9L8_9MOLU</name>
<dbReference type="PROSITE" id="PS50994">
    <property type="entry name" value="INTEGRASE"/>
    <property type="match status" value="1"/>
</dbReference>
<evidence type="ECO:0000313" key="3">
    <source>
        <dbReference type="Proteomes" id="UP000424468"/>
    </source>
</evidence>
<dbReference type="NCBIfam" id="NF033594">
    <property type="entry name" value="transpos_ISNCY_2"/>
    <property type="match status" value="1"/>
</dbReference>